<proteinExistence type="predicted"/>
<keyword evidence="5" id="KW-0812">Transmembrane</keyword>
<dbReference type="OrthoDB" id="9971251at2759"/>
<dbReference type="CDD" id="cd00112">
    <property type="entry name" value="LDLa"/>
    <property type="match status" value="1"/>
</dbReference>
<keyword evidence="8" id="KW-1185">Reference proteome</keyword>
<feature type="region of interest" description="Disordered" evidence="4">
    <location>
        <begin position="490"/>
        <end position="595"/>
    </location>
</feature>
<feature type="domain" description="CUB" evidence="6">
    <location>
        <begin position="179"/>
        <end position="301"/>
    </location>
</feature>
<dbReference type="PANTHER" id="PTHR24251:SF28">
    <property type="entry name" value="NEUROPILIN AND TOLLOID-LIKE, ISOFORM B"/>
    <property type="match status" value="1"/>
</dbReference>
<dbReference type="CTD" id="32303"/>
<dbReference type="CDD" id="cd00041">
    <property type="entry name" value="CUB"/>
    <property type="match status" value="2"/>
</dbReference>
<reference evidence="7" key="1">
    <citation type="submission" date="2021-01" db="UniProtKB">
        <authorList>
            <consortium name="EnsemblMetazoa"/>
        </authorList>
    </citation>
    <scope>IDENTIFICATION</scope>
</reference>
<keyword evidence="5" id="KW-1133">Transmembrane helix</keyword>
<dbReference type="InParanoid" id="A0A7M7KUD7"/>
<protein>
    <recommendedName>
        <fullName evidence="6">CUB domain-containing protein</fullName>
    </recommendedName>
</protein>
<dbReference type="InterPro" id="IPR000859">
    <property type="entry name" value="CUB_dom"/>
</dbReference>
<feature type="compositionally biased region" description="Polar residues" evidence="4">
    <location>
        <begin position="570"/>
        <end position="583"/>
    </location>
</feature>
<dbReference type="InterPro" id="IPR002172">
    <property type="entry name" value="LDrepeatLR_classA_rpt"/>
</dbReference>
<evidence type="ECO:0000256" key="1">
    <source>
        <dbReference type="ARBA" id="ARBA00022737"/>
    </source>
</evidence>
<dbReference type="Gene3D" id="4.10.400.10">
    <property type="entry name" value="Low-density Lipoprotein Receptor"/>
    <property type="match status" value="1"/>
</dbReference>
<dbReference type="GeneID" id="111252416"/>
<feature type="transmembrane region" description="Helical" evidence="5">
    <location>
        <begin position="362"/>
        <end position="385"/>
    </location>
</feature>
<dbReference type="SMART" id="SM00042">
    <property type="entry name" value="CUB"/>
    <property type="match status" value="2"/>
</dbReference>
<dbReference type="SUPFAM" id="SSF49854">
    <property type="entry name" value="Spermadhesin, CUB domain"/>
    <property type="match status" value="2"/>
</dbReference>
<name>A0A7M7KUD7_VARDE</name>
<dbReference type="PROSITE" id="PS01209">
    <property type="entry name" value="LDLRA_1"/>
    <property type="match status" value="1"/>
</dbReference>
<dbReference type="Gene3D" id="2.60.120.290">
    <property type="entry name" value="Spermadhesin, CUB domain"/>
    <property type="match status" value="2"/>
</dbReference>
<keyword evidence="5" id="KW-0472">Membrane</keyword>
<feature type="compositionally biased region" description="Pro residues" evidence="4">
    <location>
        <begin position="535"/>
        <end position="545"/>
    </location>
</feature>
<comment type="caution">
    <text evidence="3">Lacks conserved residue(s) required for the propagation of feature annotation.</text>
</comment>
<dbReference type="PANTHER" id="PTHR24251">
    <property type="entry name" value="OVOCHYMASE-RELATED"/>
    <property type="match status" value="1"/>
</dbReference>
<evidence type="ECO:0000313" key="8">
    <source>
        <dbReference type="Proteomes" id="UP000594260"/>
    </source>
</evidence>
<evidence type="ECO:0000256" key="4">
    <source>
        <dbReference type="SAM" id="MobiDB-lite"/>
    </source>
</evidence>
<dbReference type="InterPro" id="IPR023415">
    <property type="entry name" value="LDLR_class-A_CS"/>
</dbReference>
<dbReference type="AlphaFoldDB" id="A0A7M7KUD7"/>
<evidence type="ECO:0000256" key="2">
    <source>
        <dbReference type="ARBA" id="ARBA00023157"/>
    </source>
</evidence>
<dbReference type="PROSITE" id="PS01180">
    <property type="entry name" value="CUB"/>
    <property type="match status" value="2"/>
</dbReference>
<evidence type="ECO:0000259" key="6">
    <source>
        <dbReference type="PROSITE" id="PS01180"/>
    </source>
</evidence>
<dbReference type="SMART" id="SM00192">
    <property type="entry name" value="LDLa"/>
    <property type="match status" value="1"/>
</dbReference>
<dbReference type="FunFam" id="2.60.120.290:FF:000005">
    <property type="entry name" value="Procollagen C-endopeptidase enhancer 1"/>
    <property type="match status" value="1"/>
</dbReference>
<feature type="disulfide bond" evidence="3">
    <location>
        <begin position="318"/>
        <end position="336"/>
    </location>
</feature>
<dbReference type="PROSITE" id="PS50068">
    <property type="entry name" value="LDLRA_2"/>
    <property type="match status" value="1"/>
</dbReference>
<feature type="domain" description="CUB" evidence="6">
    <location>
        <begin position="49"/>
        <end position="167"/>
    </location>
</feature>
<dbReference type="InterPro" id="IPR035914">
    <property type="entry name" value="Sperma_CUB_dom_sf"/>
</dbReference>
<keyword evidence="2 3" id="KW-1015">Disulfide bond</keyword>
<dbReference type="Pfam" id="PF00431">
    <property type="entry name" value="CUB"/>
    <property type="match status" value="2"/>
</dbReference>
<dbReference type="InterPro" id="IPR036055">
    <property type="entry name" value="LDL_receptor-like_sf"/>
</dbReference>
<accession>A0A7M7KUD7</accession>
<evidence type="ECO:0000313" key="7">
    <source>
        <dbReference type="EnsemblMetazoa" id="XP_022666010"/>
    </source>
</evidence>
<dbReference type="EnsemblMetazoa" id="XM_022810275">
    <property type="protein sequence ID" value="XP_022666010"/>
    <property type="gene ID" value="LOC111252416"/>
</dbReference>
<sequence length="595" mass="66268">MCPLDMSYLSQRWALAYWLLCTYVISVMAKEQKGYKFGEMDEEEKARICFNFTVGDPERREFYSPLFNLSGGTYPNNTECMKRITAPLNHMVRLEFRDQFHLEESPSCEFDKLEVHNGGHGYSPLAGTFCGREFPKPIQSEGRELYLKFTSDASIEYVGFKAVYSFIPAPKTEVDPPECKFNRDGVNGRISYSDISNSIILHANETLSPIDCTWTIRVQNGSKIYITFLQYELAQPNNCQTNFLDIISGGAKQDRLSHFCGTIAEPTTSVTNEVQIRFFAQGALFKQNNKPPKLEVLYTAFREVMDPKDCNPLTEFSCDDGWCISNKLTCDGDYNCKYRYDEDANRCAVSSGIFLVLTSDHMIIILVVFTALVMGMCASITITCYNKIQERREREREYKIRRSKEVSMEIGLAPPAAPSSELEAALAAELCLRKQHQTGQLASQLAPMSGQLVDDVEDGRYLPDVDLQAFRKHPNGVLIMAGSGPVCSGGGGAGGAEGDRQSLGDRQSVKSVPLCPQHGHGTYRDSALNRDSITPPIPPPPPPPIQAFYRMRDSPANEMSGRWSPLEDSTMASSPQGPSQTNGGETGRPDLVAHR</sequence>
<dbReference type="RefSeq" id="XP_022666010.1">
    <property type="nucleotide sequence ID" value="XM_022810275.1"/>
</dbReference>
<dbReference type="KEGG" id="vde:111252416"/>
<dbReference type="Proteomes" id="UP000594260">
    <property type="component" value="Unplaced"/>
</dbReference>
<keyword evidence="1" id="KW-0677">Repeat</keyword>
<organism evidence="7 8">
    <name type="scientific">Varroa destructor</name>
    <name type="common">Honeybee mite</name>
    <dbReference type="NCBI Taxonomy" id="109461"/>
    <lineage>
        <taxon>Eukaryota</taxon>
        <taxon>Metazoa</taxon>
        <taxon>Ecdysozoa</taxon>
        <taxon>Arthropoda</taxon>
        <taxon>Chelicerata</taxon>
        <taxon>Arachnida</taxon>
        <taxon>Acari</taxon>
        <taxon>Parasitiformes</taxon>
        <taxon>Mesostigmata</taxon>
        <taxon>Gamasina</taxon>
        <taxon>Dermanyssoidea</taxon>
        <taxon>Varroidae</taxon>
        <taxon>Varroa</taxon>
    </lineage>
</organism>
<dbReference type="SUPFAM" id="SSF57424">
    <property type="entry name" value="LDL receptor-like module"/>
    <property type="match status" value="1"/>
</dbReference>
<evidence type="ECO:0000256" key="5">
    <source>
        <dbReference type="SAM" id="Phobius"/>
    </source>
</evidence>
<evidence type="ECO:0000256" key="3">
    <source>
        <dbReference type="PROSITE-ProRule" id="PRU00124"/>
    </source>
</evidence>
<dbReference type="OMA" id="LECTWSI"/>